<protein>
    <recommendedName>
        <fullName evidence="4">Toxin coregulated pilus biosynthesis protein E</fullName>
    </recommendedName>
</protein>
<proteinExistence type="predicted"/>
<accession>A0A6S7AN06</accession>
<keyword evidence="1" id="KW-0472">Membrane</keyword>
<feature type="transmembrane region" description="Helical" evidence="1">
    <location>
        <begin position="193"/>
        <end position="214"/>
    </location>
</feature>
<keyword evidence="3" id="KW-1185">Reference proteome</keyword>
<evidence type="ECO:0000256" key="1">
    <source>
        <dbReference type="SAM" id="Phobius"/>
    </source>
</evidence>
<evidence type="ECO:0000313" key="2">
    <source>
        <dbReference type="EMBL" id="CAB3727125.1"/>
    </source>
</evidence>
<dbReference type="AlphaFoldDB" id="A0A6S7AN06"/>
<dbReference type="RefSeq" id="WP_175125050.1">
    <property type="nucleotide sequence ID" value="NZ_CADIJM010000012.1"/>
</dbReference>
<dbReference type="PANTHER" id="PTHR30012:SF0">
    <property type="entry name" value="TYPE II SECRETION SYSTEM PROTEIN F-RELATED"/>
    <property type="match status" value="1"/>
</dbReference>
<organism evidence="2 3">
    <name type="scientific">Achromobacter animicus</name>
    <dbReference type="NCBI Taxonomy" id="1389935"/>
    <lineage>
        <taxon>Bacteria</taxon>
        <taxon>Pseudomonadati</taxon>
        <taxon>Pseudomonadota</taxon>
        <taxon>Betaproteobacteria</taxon>
        <taxon>Burkholderiales</taxon>
        <taxon>Alcaligenaceae</taxon>
        <taxon>Achromobacter</taxon>
    </lineage>
</organism>
<evidence type="ECO:0008006" key="4">
    <source>
        <dbReference type="Google" id="ProtNLM"/>
    </source>
</evidence>
<name>A0A6S7AN06_9BURK</name>
<feature type="transmembrane region" description="Helical" evidence="1">
    <location>
        <begin position="339"/>
        <end position="362"/>
    </location>
</feature>
<dbReference type="Proteomes" id="UP000494214">
    <property type="component" value="Unassembled WGS sequence"/>
</dbReference>
<keyword evidence="1" id="KW-1133">Transmembrane helix</keyword>
<dbReference type="EMBL" id="CADIJM010000012">
    <property type="protein sequence ID" value="CAB3727125.1"/>
    <property type="molecule type" value="Genomic_DNA"/>
</dbReference>
<reference evidence="2 3" key="1">
    <citation type="submission" date="2020-04" db="EMBL/GenBank/DDBJ databases">
        <authorList>
            <person name="De Canck E."/>
        </authorList>
    </citation>
    <scope>NUCLEOTIDE SEQUENCE [LARGE SCALE GENOMIC DNA]</scope>
    <source>
        <strain evidence="2 3">LMG 26690</strain>
    </source>
</reference>
<keyword evidence="1" id="KW-0812">Transmembrane</keyword>
<evidence type="ECO:0000313" key="3">
    <source>
        <dbReference type="Proteomes" id="UP000494214"/>
    </source>
</evidence>
<feature type="transmembrane region" description="Helical" evidence="1">
    <location>
        <begin position="131"/>
        <end position="158"/>
    </location>
</feature>
<dbReference type="InterPro" id="IPR003004">
    <property type="entry name" value="GspF/PilC"/>
</dbReference>
<gene>
    <name evidence="2" type="ORF">LMG26690_04446</name>
</gene>
<dbReference type="PANTHER" id="PTHR30012">
    <property type="entry name" value="GENERAL SECRETION PATHWAY PROTEIN"/>
    <property type="match status" value="1"/>
</dbReference>
<sequence length="378" mass="41987">MADLALPASRGSLRSAGTRQLRLDALRFRPQRADYYEYLADVVEGTQGRKSLRDIFEDDASRYGPETVRGRLCQHWAAAYLGAGGDLGVAWSDTLPHDECLLLSCVQEEGGDLPAALRDLARAVRLASEAWSALLSAAATGVVAALVAFALLCAIPFFSVPRLQQVFQAVPAEDYASLTRWLFALAGGLKQWLALWVVLIFGVVMLALWSLANFTGDLRAMLDRWLLWRLYRDFQAIRFLSLLAVLIRQHGAADTRLRRALAVQARDASPWLLSHLHAMLGRIDAGASGAEIFGTGLLDSQTWWYMADLMDALGVEPGLARVRQRVEVRLLARVRRQALVLRWCLLILSLATVLGITLWHYAVIDELRQALTNFYASQ</sequence>